<gene>
    <name evidence="1" type="ORF">Cgig2_023340</name>
</gene>
<keyword evidence="2" id="KW-1185">Reference proteome</keyword>
<organism evidence="1 2">
    <name type="scientific">Carnegiea gigantea</name>
    <dbReference type="NCBI Taxonomy" id="171969"/>
    <lineage>
        <taxon>Eukaryota</taxon>
        <taxon>Viridiplantae</taxon>
        <taxon>Streptophyta</taxon>
        <taxon>Embryophyta</taxon>
        <taxon>Tracheophyta</taxon>
        <taxon>Spermatophyta</taxon>
        <taxon>Magnoliopsida</taxon>
        <taxon>eudicotyledons</taxon>
        <taxon>Gunneridae</taxon>
        <taxon>Pentapetalae</taxon>
        <taxon>Caryophyllales</taxon>
        <taxon>Cactineae</taxon>
        <taxon>Cactaceae</taxon>
        <taxon>Cactoideae</taxon>
        <taxon>Echinocereeae</taxon>
        <taxon>Carnegiea</taxon>
    </lineage>
</organism>
<evidence type="ECO:0000313" key="2">
    <source>
        <dbReference type="Proteomes" id="UP001153076"/>
    </source>
</evidence>
<sequence length="176" mass="19635">MEAASSARPLPYFDYMPTTGCEPPYRHDPIVSHRHSDELPGLQQVLTAEQGSSVIVLTMVFDGQEGPYNNPLVFDIKAASAIVRRILINTGKQVREMLTPFESGWSTEEEVTAKNERRCEEERHRRVETQVREALRMAPCRRTPPTVSLSAPCADARKCPRTEEGQEATAASALIP</sequence>
<evidence type="ECO:0000313" key="1">
    <source>
        <dbReference type="EMBL" id="KAJ8436289.1"/>
    </source>
</evidence>
<dbReference type="AlphaFoldDB" id="A0A9Q1QC66"/>
<name>A0A9Q1QC66_9CARY</name>
<dbReference type="OrthoDB" id="1752268at2759"/>
<reference evidence="1" key="1">
    <citation type="submission" date="2022-04" db="EMBL/GenBank/DDBJ databases">
        <title>Carnegiea gigantea Genome sequencing and assembly v2.</title>
        <authorList>
            <person name="Copetti D."/>
            <person name="Sanderson M.J."/>
            <person name="Burquez A."/>
            <person name="Wojciechowski M.F."/>
        </authorList>
    </citation>
    <scope>NUCLEOTIDE SEQUENCE</scope>
    <source>
        <strain evidence="1">SGP5-SGP5p</strain>
        <tissue evidence="1">Aerial part</tissue>
    </source>
</reference>
<proteinExistence type="predicted"/>
<dbReference type="EMBL" id="JAKOGI010000352">
    <property type="protein sequence ID" value="KAJ8436289.1"/>
    <property type="molecule type" value="Genomic_DNA"/>
</dbReference>
<accession>A0A9Q1QC66</accession>
<protein>
    <submittedName>
        <fullName evidence="1">Uncharacterized protein</fullName>
    </submittedName>
</protein>
<dbReference type="Proteomes" id="UP001153076">
    <property type="component" value="Unassembled WGS sequence"/>
</dbReference>
<comment type="caution">
    <text evidence="1">The sequence shown here is derived from an EMBL/GenBank/DDBJ whole genome shotgun (WGS) entry which is preliminary data.</text>
</comment>